<evidence type="ECO:0000256" key="2">
    <source>
        <dbReference type="ARBA" id="ARBA00010617"/>
    </source>
</evidence>
<evidence type="ECO:0008006" key="11">
    <source>
        <dbReference type="Google" id="ProtNLM"/>
    </source>
</evidence>
<protein>
    <recommendedName>
        <fullName evidence="11">Cytochrome P450</fullName>
    </recommendedName>
</protein>
<evidence type="ECO:0000256" key="5">
    <source>
        <dbReference type="ARBA" id="ARBA00023002"/>
    </source>
</evidence>
<evidence type="ECO:0000256" key="3">
    <source>
        <dbReference type="ARBA" id="ARBA00022617"/>
    </source>
</evidence>
<comment type="cofactor">
    <cofactor evidence="1">
        <name>heme</name>
        <dbReference type="ChEBI" id="CHEBI:30413"/>
    </cofactor>
</comment>
<keyword evidence="6" id="KW-0408">Iron</keyword>
<evidence type="ECO:0000256" key="7">
    <source>
        <dbReference type="ARBA" id="ARBA00023033"/>
    </source>
</evidence>
<keyword evidence="8" id="KW-0472">Membrane</keyword>
<keyword evidence="3" id="KW-0349">Heme</keyword>
<keyword evidence="8" id="KW-0812">Transmembrane</keyword>
<comment type="caution">
    <text evidence="9">The sequence shown here is derived from an EMBL/GenBank/DDBJ whole genome shotgun (WGS) entry which is preliminary data.</text>
</comment>
<gene>
    <name evidence="9" type="ORF">TWF506_010691</name>
</gene>
<keyword evidence="5" id="KW-0560">Oxidoreductase</keyword>
<keyword evidence="10" id="KW-1185">Reference proteome</keyword>
<dbReference type="EMBL" id="JAVHJM010000008">
    <property type="protein sequence ID" value="KAK6508607.1"/>
    <property type="molecule type" value="Genomic_DNA"/>
</dbReference>
<sequence>MKQYLIGVTAALVLYIIWLQISFALRKRKFEKSHGTKPPNYWVNSLPFGIDYVTCLLNHVKRQTVLEFMRGNYEEYGHTFTMNTLGATTITTREPKNLEENFITLKKCIPDGKNISCGYTEIVF</sequence>
<dbReference type="Proteomes" id="UP001307849">
    <property type="component" value="Unassembled WGS sequence"/>
</dbReference>
<reference evidence="9 10" key="1">
    <citation type="submission" date="2019-10" db="EMBL/GenBank/DDBJ databases">
        <authorList>
            <person name="Palmer J.M."/>
        </authorList>
    </citation>
    <scope>NUCLEOTIDE SEQUENCE [LARGE SCALE GENOMIC DNA]</scope>
    <source>
        <strain evidence="9 10">TWF506</strain>
    </source>
</reference>
<proteinExistence type="inferred from homology"/>
<evidence type="ECO:0000313" key="10">
    <source>
        <dbReference type="Proteomes" id="UP001307849"/>
    </source>
</evidence>
<dbReference type="GO" id="GO:0046872">
    <property type="term" value="F:metal ion binding"/>
    <property type="evidence" value="ECO:0007669"/>
    <property type="project" value="UniProtKB-KW"/>
</dbReference>
<accession>A0AAN8RL56</accession>
<evidence type="ECO:0000313" key="9">
    <source>
        <dbReference type="EMBL" id="KAK6508607.1"/>
    </source>
</evidence>
<dbReference type="GO" id="GO:0004497">
    <property type="term" value="F:monooxygenase activity"/>
    <property type="evidence" value="ECO:0007669"/>
    <property type="project" value="UniProtKB-KW"/>
</dbReference>
<evidence type="ECO:0000256" key="4">
    <source>
        <dbReference type="ARBA" id="ARBA00022723"/>
    </source>
</evidence>
<dbReference type="PANTHER" id="PTHR24287">
    <property type="entry name" value="P450, PUTATIVE (EUROFUNG)-RELATED"/>
    <property type="match status" value="1"/>
</dbReference>
<evidence type="ECO:0000256" key="8">
    <source>
        <dbReference type="SAM" id="Phobius"/>
    </source>
</evidence>
<dbReference type="InterPro" id="IPR047146">
    <property type="entry name" value="Cyt_P450_E_CYP52_fungi"/>
</dbReference>
<organism evidence="9 10">
    <name type="scientific">Arthrobotrys conoides</name>
    <dbReference type="NCBI Taxonomy" id="74498"/>
    <lineage>
        <taxon>Eukaryota</taxon>
        <taxon>Fungi</taxon>
        <taxon>Dikarya</taxon>
        <taxon>Ascomycota</taxon>
        <taxon>Pezizomycotina</taxon>
        <taxon>Orbiliomycetes</taxon>
        <taxon>Orbiliales</taxon>
        <taxon>Orbiliaceae</taxon>
        <taxon>Arthrobotrys</taxon>
    </lineage>
</organism>
<evidence type="ECO:0000256" key="6">
    <source>
        <dbReference type="ARBA" id="ARBA00023004"/>
    </source>
</evidence>
<keyword evidence="7" id="KW-0503">Monooxygenase</keyword>
<dbReference type="PANTHER" id="PTHR24287:SF1">
    <property type="entry name" value="P450, PUTATIVE (EUROFUNG)-RELATED"/>
    <property type="match status" value="1"/>
</dbReference>
<dbReference type="AlphaFoldDB" id="A0AAN8RL56"/>
<evidence type="ECO:0000256" key="1">
    <source>
        <dbReference type="ARBA" id="ARBA00001971"/>
    </source>
</evidence>
<keyword evidence="4" id="KW-0479">Metal-binding</keyword>
<feature type="transmembrane region" description="Helical" evidence="8">
    <location>
        <begin position="6"/>
        <end position="25"/>
    </location>
</feature>
<name>A0AAN8RL56_9PEZI</name>
<keyword evidence="8" id="KW-1133">Transmembrane helix</keyword>
<comment type="similarity">
    <text evidence="2">Belongs to the cytochrome P450 family.</text>
</comment>